<protein>
    <submittedName>
        <fullName evidence="1">Uncharacterized protein</fullName>
    </submittedName>
</protein>
<organism evidence="1 2">
    <name type="scientific">Eumeta variegata</name>
    <name type="common">Bagworm moth</name>
    <name type="synonym">Eumeta japonica</name>
    <dbReference type="NCBI Taxonomy" id="151549"/>
    <lineage>
        <taxon>Eukaryota</taxon>
        <taxon>Metazoa</taxon>
        <taxon>Ecdysozoa</taxon>
        <taxon>Arthropoda</taxon>
        <taxon>Hexapoda</taxon>
        <taxon>Insecta</taxon>
        <taxon>Pterygota</taxon>
        <taxon>Neoptera</taxon>
        <taxon>Endopterygota</taxon>
        <taxon>Lepidoptera</taxon>
        <taxon>Glossata</taxon>
        <taxon>Ditrysia</taxon>
        <taxon>Tineoidea</taxon>
        <taxon>Psychidae</taxon>
        <taxon>Oiketicinae</taxon>
        <taxon>Eumeta</taxon>
    </lineage>
</organism>
<dbReference type="AlphaFoldDB" id="A0A4C1SNY1"/>
<name>A0A4C1SNY1_EUMVA</name>
<gene>
    <name evidence="1" type="ORF">EVAR_2516_1</name>
</gene>
<dbReference type="EMBL" id="BGZK01000011">
    <property type="protein sequence ID" value="GBP03812.1"/>
    <property type="molecule type" value="Genomic_DNA"/>
</dbReference>
<accession>A0A4C1SNY1</accession>
<evidence type="ECO:0000313" key="2">
    <source>
        <dbReference type="Proteomes" id="UP000299102"/>
    </source>
</evidence>
<proteinExistence type="predicted"/>
<dbReference type="Proteomes" id="UP000299102">
    <property type="component" value="Unassembled WGS sequence"/>
</dbReference>
<keyword evidence="2" id="KW-1185">Reference proteome</keyword>
<evidence type="ECO:0000313" key="1">
    <source>
        <dbReference type="EMBL" id="GBP03812.1"/>
    </source>
</evidence>
<reference evidence="1 2" key="1">
    <citation type="journal article" date="2019" name="Commun. Biol.">
        <title>The bagworm genome reveals a unique fibroin gene that provides high tensile strength.</title>
        <authorList>
            <person name="Kono N."/>
            <person name="Nakamura H."/>
            <person name="Ohtoshi R."/>
            <person name="Tomita M."/>
            <person name="Numata K."/>
            <person name="Arakawa K."/>
        </authorList>
    </citation>
    <scope>NUCLEOTIDE SEQUENCE [LARGE SCALE GENOMIC DNA]</scope>
</reference>
<comment type="caution">
    <text evidence="1">The sequence shown here is derived from an EMBL/GenBank/DDBJ whole genome shotgun (WGS) entry which is preliminary data.</text>
</comment>
<sequence>MKLSRYIQTTRRVCPGVGGARGAGARQRVTYIYWYAFKGSNKVGYRIGICHVTAKWFKHKAIWFPEMLTEKAECGSSRRQHQKITETARL</sequence>